<evidence type="ECO:0000256" key="2">
    <source>
        <dbReference type="ARBA" id="ARBA00022475"/>
    </source>
</evidence>
<keyword evidence="3 6" id="KW-0812">Transmembrane</keyword>
<dbReference type="AlphaFoldDB" id="A0A5J4L0D8"/>
<reference evidence="9" key="1">
    <citation type="submission" date="2019-10" db="EMBL/GenBank/DDBJ databases">
        <title>Metagenomic sequencing of thiosulfate-disproportionating enrichment culture.</title>
        <authorList>
            <person name="Umezawa K."/>
            <person name="Kojima H."/>
            <person name="Fukui M."/>
        </authorList>
    </citation>
    <scope>NUCLEOTIDE SEQUENCE</scope>
    <source>
        <strain evidence="9">45J</strain>
    </source>
</reference>
<keyword evidence="4 6" id="KW-1133">Transmembrane helix</keyword>
<feature type="domain" description="ABC3 transporter permease C-terminal" evidence="7">
    <location>
        <begin position="271"/>
        <end position="394"/>
    </location>
</feature>
<accession>A0A5J4L0D8</accession>
<evidence type="ECO:0000259" key="7">
    <source>
        <dbReference type="Pfam" id="PF02687"/>
    </source>
</evidence>
<feature type="transmembrane region" description="Helical" evidence="6">
    <location>
        <begin position="20"/>
        <end position="43"/>
    </location>
</feature>
<name>A0A5J4L0D8_9ZZZZ</name>
<proteinExistence type="predicted"/>
<dbReference type="InterPro" id="IPR003838">
    <property type="entry name" value="ABC3_permease_C"/>
</dbReference>
<gene>
    <name evidence="9" type="ORF">A45J_0487</name>
</gene>
<dbReference type="InterPro" id="IPR025857">
    <property type="entry name" value="MacB_PCD"/>
</dbReference>
<evidence type="ECO:0000259" key="8">
    <source>
        <dbReference type="Pfam" id="PF12704"/>
    </source>
</evidence>
<keyword evidence="5 6" id="KW-0472">Membrane</keyword>
<comment type="caution">
    <text evidence="9">The sequence shown here is derived from an EMBL/GenBank/DDBJ whole genome shotgun (WGS) entry which is preliminary data.</text>
</comment>
<evidence type="ECO:0000313" key="9">
    <source>
        <dbReference type="EMBL" id="GER92762.1"/>
    </source>
</evidence>
<dbReference type="PANTHER" id="PTHR43738">
    <property type="entry name" value="ABC TRANSPORTER, MEMBRANE PROTEIN"/>
    <property type="match status" value="1"/>
</dbReference>
<sequence length="402" mass="43916">MTRGLNIYLFALRNVKRKVVRSTLLVLAVAVVTATLFAATLFITSMQNALKIGTYRLGADILVVPEGNEQQAKSALLAGEPTSFYMSADTIEKVRAVEGVNKASPQLFIKPSSFTCCYNVDVFLIAFDPGTDFTVTPWLEKTLKKGLSDDEIITGREVPIVAGDSIPFFGTSFRVAGTMEPTGMKFFDQSVFMTMDAAYKMAEASKTKSMQPLNIDSSKISAVLVQVEEGYTPDRVSIRIEHDVSGVKALASDEVISTVRKQLRGLVKGVIIISAILWILALLMMGFAFSMIVNERLREFGLLRSIGAKRWHILRLILSEAMAISLTGGIIGLAAGSFILRSFKGILLQSMKLPYLFPSAEVLMELIVGIILLSLLTGFVSALLPAYSASRIDPYMAIRKGE</sequence>
<feature type="transmembrane region" description="Helical" evidence="6">
    <location>
        <begin position="362"/>
        <end position="387"/>
    </location>
</feature>
<evidence type="ECO:0000256" key="3">
    <source>
        <dbReference type="ARBA" id="ARBA00022692"/>
    </source>
</evidence>
<evidence type="ECO:0000256" key="6">
    <source>
        <dbReference type="SAM" id="Phobius"/>
    </source>
</evidence>
<dbReference type="EMBL" id="BLAB01000001">
    <property type="protein sequence ID" value="GER92762.1"/>
    <property type="molecule type" value="Genomic_DNA"/>
</dbReference>
<comment type="subcellular location">
    <subcellularLocation>
        <location evidence="1">Cell membrane</location>
        <topology evidence="1">Multi-pass membrane protein</topology>
    </subcellularLocation>
</comment>
<organism evidence="9">
    <name type="scientific">hot springs metagenome</name>
    <dbReference type="NCBI Taxonomy" id="433727"/>
    <lineage>
        <taxon>unclassified sequences</taxon>
        <taxon>metagenomes</taxon>
        <taxon>ecological metagenomes</taxon>
    </lineage>
</organism>
<keyword evidence="2" id="KW-1003">Cell membrane</keyword>
<dbReference type="GO" id="GO:0005886">
    <property type="term" value="C:plasma membrane"/>
    <property type="evidence" value="ECO:0007669"/>
    <property type="project" value="UniProtKB-SubCell"/>
</dbReference>
<protein>
    <submittedName>
        <fullName evidence="9">ABC transporter permease</fullName>
    </submittedName>
</protein>
<feature type="domain" description="MacB-like periplasmic core" evidence="8">
    <location>
        <begin position="22"/>
        <end position="241"/>
    </location>
</feature>
<dbReference type="PANTHER" id="PTHR43738:SF2">
    <property type="entry name" value="ABC TRANSPORTER PERMEASE"/>
    <property type="match status" value="1"/>
</dbReference>
<evidence type="ECO:0000256" key="1">
    <source>
        <dbReference type="ARBA" id="ARBA00004651"/>
    </source>
</evidence>
<evidence type="ECO:0000256" key="4">
    <source>
        <dbReference type="ARBA" id="ARBA00022989"/>
    </source>
</evidence>
<evidence type="ECO:0000256" key="5">
    <source>
        <dbReference type="ARBA" id="ARBA00023136"/>
    </source>
</evidence>
<feature type="transmembrane region" description="Helical" evidence="6">
    <location>
        <begin position="270"/>
        <end position="293"/>
    </location>
</feature>
<feature type="transmembrane region" description="Helical" evidence="6">
    <location>
        <begin position="313"/>
        <end position="341"/>
    </location>
</feature>
<dbReference type="Pfam" id="PF02687">
    <property type="entry name" value="FtsX"/>
    <property type="match status" value="1"/>
</dbReference>
<dbReference type="InterPro" id="IPR051125">
    <property type="entry name" value="ABC-4/HrtB_transporter"/>
</dbReference>
<dbReference type="Pfam" id="PF12704">
    <property type="entry name" value="MacB_PCD"/>
    <property type="match status" value="1"/>
</dbReference>